<dbReference type="InterPro" id="IPR000182">
    <property type="entry name" value="GNAT_dom"/>
</dbReference>
<keyword evidence="2" id="KW-0012">Acyltransferase</keyword>
<dbReference type="Proteomes" id="UP001241110">
    <property type="component" value="Unassembled WGS sequence"/>
</dbReference>
<dbReference type="PROSITE" id="PS51186">
    <property type="entry name" value="GNAT"/>
    <property type="match status" value="1"/>
</dbReference>
<proteinExistence type="predicted"/>
<evidence type="ECO:0000313" key="3">
    <source>
        <dbReference type="Proteomes" id="UP001241110"/>
    </source>
</evidence>
<gene>
    <name evidence="2" type="ORF">QNI16_15935</name>
</gene>
<sequence>MKIQIREGTIDEVLSVYQSIPEFQNAPAKKAYEQRLFHSNRYLILIACNYTQPIGFKVGYEKDADGSFYSWMGGVANEYRRHGVAGQLMDVMIQWAKEQGYTTLRFKTRNCFKPMLIFGIKRGFDIYGIEPRETLDDYRILLEKKL</sequence>
<dbReference type="RefSeq" id="WP_313980526.1">
    <property type="nucleotide sequence ID" value="NZ_JASJOS010000006.1"/>
</dbReference>
<feature type="domain" description="N-acetyltransferase" evidence="1">
    <location>
        <begin position="3"/>
        <end position="146"/>
    </location>
</feature>
<dbReference type="EMBL" id="JASJOS010000006">
    <property type="protein sequence ID" value="MDJ1481992.1"/>
    <property type="molecule type" value="Genomic_DNA"/>
</dbReference>
<dbReference type="AlphaFoldDB" id="A0AAE3QMC3"/>
<reference evidence="2" key="1">
    <citation type="submission" date="2023-05" db="EMBL/GenBank/DDBJ databases">
        <authorList>
            <person name="Zhang X."/>
        </authorList>
    </citation>
    <scope>NUCLEOTIDE SEQUENCE</scope>
    <source>
        <strain evidence="2">YF14B1</strain>
    </source>
</reference>
<organism evidence="2 3">
    <name type="scientific">Xanthocytophaga flava</name>
    <dbReference type="NCBI Taxonomy" id="3048013"/>
    <lineage>
        <taxon>Bacteria</taxon>
        <taxon>Pseudomonadati</taxon>
        <taxon>Bacteroidota</taxon>
        <taxon>Cytophagia</taxon>
        <taxon>Cytophagales</taxon>
        <taxon>Rhodocytophagaceae</taxon>
        <taxon>Xanthocytophaga</taxon>
    </lineage>
</organism>
<dbReference type="Pfam" id="PF00583">
    <property type="entry name" value="Acetyltransf_1"/>
    <property type="match status" value="1"/>
</dbReference>
<accession>A0AAE3QMC3</accession>
<dbReference type="GO" id="GO:0016747">
    <property type="term" value="F:acyltransferase activity, transferring groups other than amino-acyl groups"/>
    <property type="evidence" value="ECO:0007669"/>
    <property type="project" value="InterPro"/>
</dbReference>
<dbReference type="Gene3D" id="3.40.630.30">
    <property type="match status" value="1"/>
</dbReference>
<keyword evidence="2" id="KW-0808">Transferase</keyword>
<evidence type="ECO:0000313" key="2">
    <source>
        <dbReference type="EMBL" id="MDJ1481992.1"/>
    </source>
</evidence>
<protein>
    <submittedName>
        <fullName evidence="2">GNAT family N-acetyltransferase</fullName>
        <ecNumber evidence="2">2.3.1.-</ecNumber>
    </submittedName>
</protein>
<dbReference type="CDD" id="cd04301">
    <property type="entry name" value="NAT_SF"/>
    <property type="match status" value="1"/>
</dbReference>
<evidence type="ECO:0000259" key="1">
    <source>
        <dbReference type="PROSITE" id="PS51186"/>
    </source>
</evidence>
<dbReference type="InterPro" id="IPR016181">
    <property type="entry name" value="Acyl_CoA_acyltransferase"/>
</dbReference>
<comment type="caution">
    <text evidence="2">The sequence shown here is derived from an EMBL/GenBank/DDBJ whole genome shotgun (WGS) entry which is preliminary data.</text>
</comment>
<name>A0AAE3QMC3_9BACT</name>
<dbReference type="EC" id="2.3.1.-" evidence="2"/>
<dbReference type="SUPFAM" id="SSF55729">
    <property type="entry name" value="Acyl-CoA N-acyltransferases (Nat)"/>
    <property type="match status" value="1"/>
</dbReference>